<keyword evidence="4" id="KW-0472">Membrane</keyword>
<comment type="caution">
    <text evidence="6">The sequence shown here is derived from an EMBL/GenBank/DDBJ whole genome shotgun (WGS) entry which is preliminary data.</text>
</comment>
<evidence type="ECO:0000313" key="6">
    <source>
        <dbReference type="EMBL" id="TEA14932.1"/>
    </source>
</evidence>
<proteinExistence type="predicted"/>
<dbReference type="Gene3D" id="3.40.50.2000">
    <property type="entry name" value="Glycogen Phosphorylase B"/>
    <property type="match status" value="1"/>
</dbReference>
<dbReference type="SUPFAM" id="SSF53756">
    <property type="entry name" value="UDP-Glycosyltransferase/glycogen phosphorylase"/>
    <property type="match status" value="1"/>
</dbReference>
<feature type="region of interest" description="Disordered" evidence="3">
    <location>
        <begin position="431"/>
        <end position="451"/>
    </location>
</feature>
<evidence type="ECO:0000313" key="7">
    <source>
        <dbReference type="Proteomes" id="UP000295604"/>
    </source>
</evidence>
<accession>A0A4R8TC70</accession>
<evidence type="ECO:0000256" key="5">
    <source>
        <dbReference type="SAM" id="SignalP"/>
    </source>
</evidence>
<keyword evidence="5" id="KW-0732">Signal</keyword>
<dbReference type="InterPro" id="IPR050271">
    <property type="entry name" value="UDP-glycosyltransferase"/>
</dbReference>
<name>A0A4R8TC70_9PEZI</name>
<dbReference type="EMBL" id="QAPF01000149">
    <property type="protein sequence ID" value="TEA14932.1"/>
    <property type="molecule type" value="Genomic_DNA"/>
</dbReference>
<reference evidence="6 7" key="1">
    <citation type="submission" date="2018-11" db="EMBL/GenBank/DDBJ databases">
        <title>Genome sequence and assembly of Colletotrichum sidae.</title>
        <authorList>
            <person name="Gan P."/>
            <person name="Shirasu K."/>
        </authorList>
    </citation>
    <scope>NUCLEOTIDE SEQUENCE [LARGE SCALE GENOMIC DNA]</scope>
    <source>
        <strain evidence="6 7">CBS 518.97</strain>
    </source>
</reference>
<evidence type="ECO:0000256" key="3">
    <source>
        <dbReference type="SAM" id="MobiDB-lite"/>
    </source>
</evidence>
<protein>
    <submittedName>
        <fullName evidence="6">Glycosyltransferase sdnJ</fullName>
    </submittedName>
</protein>
<dbReference type="Gene3D" id="2.120.10.80">
    <property type="entry name" value="Kelch-type beta propeller"/>
    <property type="match status" value="1"/>
</dbReference>
<dbReference type="PANTHER" id="PTHR48043:SF145">
    <property type="entry name" value="FI06409P-RELATED"/>
    <property type="match status" value="1"/>
</dbReference>
<evidence type="ECO:0000256" key="2">
    <source>
        <dbReference type="ARBA" id="ARBA00022679"/>
    </source>
</evidence>
<evidence type="ECO:0000256" key="4">
    <source>
        <dbReference type="SAM" id="Phobius"/>
    </source>
</evidence>
<dbReference type="Proteomes" id="UP000295604">
    <property type="component" value="Unassembled WGS sequence"/>
</dbReference>
<dbReference type="AlphaFoldDB" id="A0A4R8TC70"/>
<keyword evidence="2 6" id="KW-0808">Transferase</keyword>
<dbReference type="GO" id="GO:0008194">
    <property type="term" value="F:UDP-glycosyltransferase activity"/>
    <property type="evidence" value="ECO:0007669"/>
    <property type="project" value="InterPro"/>
</dbReference>
<keyword evidence="7" id="KW-1185">Reference proteome</keyword>
<dbReference type="InterPro" id="IPR015915">
    <property type="entry name" value="Kelch-typ_b-propeller"/>
</dbReference>
<sequence length="915" mass="100636">MLLTSIVQSASLGLGILFPRLVDAQSTTEFTRSDAPPPELYLRRGAARVTVLGDYLYIDGGEVSQLDLEGNPIKDRDSNAVNSTLSIDLSKSWTASNVSIRVIEKAAPKMDGQVIWKHEGMETFFVWGGHKPYGGKVDAPESWKFEADGQGRRREGAYVSTPDADFVFGGIATGWTNADPASQPVPGVLSYNMTTKTWTNETTPGFSGFSKHATMVGGGAVYIPTFGDNGLIVVMGGSTWTLQPSQSIPDGWMDFGNLTFYDPISKDWYWQQTTGTAPTARRGFCYVGAEGKNGTYEIFVFGGTNSDTGSSFDDVYVLSLPGFVWTQVPYESKITRRSHSCAVVGRRQMLSVGGTDGKAGWLGRDMWPQGLGLFDMAEWYWKDTYDAEAKDYETSKTIQEWYEKGGVDEIKWSSDRVQKLFVNSTATMNPTGVLDGPTSTPTAGISSGEPSRTTVSTAVIVGVVVGVVVGILAVVAAFWYLRKRRQRQAHASAILVKDDEGYLLPPGLVNTCRALSGLPELLCPWRPDGFVGIHDDLKRLYDEIKPDITVVDDLFAPGISFARNAKLNWIALAPNVIKDFAIPMQPYLAALWKYPAIGTGFKYPIPWNLIPWNVFFNLISAFAILTDKTRPRLAQHLRKTYGPDFTLTTMADLGLLTPAPEGIKVLVANSPDIDLPLSVLPDHIIPCGPIIRAAPPICVVDPELATWLKRGPTIYMNLGTHMGFGLDDAKEVAYAFRALFNHASSAGSVREDNFQILWKLPRELPEGQDANDFTGEWTDFTDILRQEIEDDRARIMDWFAAEPKSILESGEIVCSINHGGANSFHEALCAGVPQIVLPRWADCYDFASRAELLGIGKRANHRKHPWHHSELGEALIAVIIGPEARAIQERAKSVAKRHPETEGRVNAAKEILDRI</sequence>
<dbReference type="InterPro" id="IPR002213">
    <property type="entry name" value="UDP_glucos_trans"/>
</dbReference>
<dbReference type="Pfam" id="PF00201">
    <property type="entry name" value="UDPGT"/>
    <property type="match status" value="1"/>
</dbReference>
<keyword evidence="4" id="KW-0812">Transmembrane</keyword>
<feature type="chain" id="PRO_5020734434" evidence="5">
    <location>
        <begin position="25"/>
        <end position="915"/>
    </location>
</feature>
<dbReference type="SUPFAM" id="SSF117281">
    <property type="entry name" value="Kelch motif"/>
    <property type="match status" value="1"/>
</dbReference>
<feature type="compositionally biased region" description="Polar residues" evidence="3">
    <location>
        <begin position="437"/>
        <end position="451"/>
    </location>
</feature>
<keyword evidence="1" id="KW-0328">Glycosyltransferase</keyword>
<gene>
    <name evidence="6" type="primary">sdnJ-2</name>
    <name evidence="6" type="ORF">C8034_v002742</name>
</gene>
<organism evidence="6 7">
    <name type="scientific">Colletotrichum sidae</name>
    <dbReference type="NCBI Taxonomy" id="1347389"/>
    <lineage>
        <taxon>Eukaryota</taxon>
        <taxon>Fungi</taxon>
        <taxon>Dikarya</taxon>
        <taxon>Ascomycota</taxon>
        <taxon>Pezizomycotina</taxon>
        <taxon>Sordariomycetes</taxon>
        <taxon>Hypocreomycetidae</taxon>
        <taxon>Glomerellales</taxon>
        <taxon>Glomerellaceae</taxon>
        <taxon>Colletotrichum</taxon>
        <taxon>Colletotrichum orbiculare species complex</taxon>
    </lineage>
</organism>
<feature type="transmembrane region" description="Helical" evidence="4">
    <location>
        <begin position="459"/>
        <end position="481"/>
    </location>
</feature>
<evidence type="ECO:0000256" key="1">
    <source>
        <dbReference type="ARBA" id="ARBA00022676"/>
    </source>
</evidence>
<keyword evidence="4" id="KW-1133">Transmembrane helix</keyword>
<feature type="signal peptide" evidence="5">
    <location>
        <begin position="1"/>
        <end position="24"/>
    </location>
</feature>
<dbReference type="PANTHER" id="PTHR48043">
    <property type="entry name" value="EG:EG0003.4 PROTEIN-RELATED"/>
    <property type="match status" value="1"/>
</dbReference>